<keyword evidence="1" id="KW-1133">Transmembrane helix</keyword>
<proteinExistence type="predicted"/>
<dbReference type="Proteomes" id="UP000037035">
    <property type="component" value="Unassembled WGS sequence"/>
</dbReference>
<feature type="transmembrane region" description="Helical" evidence="1">
    <location>
        <begin position="162"/>
        <end position="184"/>
    </location>
</feature>
<dbReference type="EMBL" id="LAVV01010520">
    <property type="protein sequence ID" value="KNZ48923.1"/>
    <property type="molecule type" value="Genomic_DNA"/>
</dbReference>
<comment type="caution">
    <text evidence="2">The sequence shown here is derived from an EMBL/GenBank/DDBJ whole genome shotgun (WGS) entry which is preliminary data.</text>
</comment>
<keyword evidence="3" id="KW-1185">Reference proteome</keyword>
<dbReference type="VEuPathDB" id="FungiDB:VP01_531g4"/>
<protein>
    <submittedName>
        <fullName evidence="2">Uncharacterized protein</fullName>
    </submittedName>
</protein>
<keyword evidence="1" id="KW-0812">Transmembrane</keyword>
<organism evidence="2 3">
    <name type="scientific">Puccinia sorghi</name>
    <dbReference type="NCBI Taxonomy" id="27349"/>
    <lineage>
        <taxon>Eukaryota</taxon>
        <taxon>Fungi</taxon>
        <taxon>Dikarya</taxon>
        <taxon>Basidiomycota</taxon>
        <taxon>Pucciniomycotina</taxon>
        <taxon>Pucciniomycetes</taxon>
        <taxon>Pucciniales</taxon>
        <taxon>Pucciniaceae</taxon>
        <taxon>Puccinia</taxon>
    </lineage>
</organism>
<evidence type="ECO:0000256" key="1">
    <source>
        <dbReference type="SAM" id="Phobius"/>
    </source>
</evidence>
<reference evidence="2 3" key="1">
    <citation type="submission" date="2015-08" db="EMBL/GenBank/DDBJ databases">
        <title>Next Generation Sequencing and Analysis of the Genome of Puccinia sorghi L Schw, the Causal Agent of Maize Common Rust.</title>
        <authorList>
            <person name="Rochi L."/>
            <person name="Burguener G."/>
            <person name="Darino M."/>
            <person name="Turjanski A."/>
            <person name="Kreff E."/>
            <person name="Dieguez M.J."/>
            <person name="Sacco F."/>
        </authorList>
    </citation>
    <scope>NUCLEOTIDE SEQUENCE [LARGE SCALE GENOMIC DNA]</scope>
    <source>
        <strain evidence="2 3">RO10H11247</strain>
    </source>
</reference>
<gene>
    <name evidence="2" type="ORF">VP01_531g4</name>
</gene>
<accession>A0A0L6UK88</accession>
<evidence type="ECO:0000313" key="3">
    <source>
        <dbReference type="Proteomes" id="UP000037035"/>
    </source>
</evidence>
<keyword evidence="1" id="KW-0472">Membrane</keyword>
<evidence type="ECO:0000313" key="2">
    <source>
        <dbReference type="EMBL" id="KNZ48923.1"/>
    </source>
</evidence>
<dbReference type="AlphaFoldDB" id="A0A0L6UK88"/>
<name>A0A0L6UK88_9BASI</name>
<sequence>MLKGQRQEKRQEHRSLWLDALPRRIRLPTPLILIRDWRELGCQCNASVAIEVVTVRRSLLLVTTEVISVSACDEPRFSEPTYDGVSNIENGQGAERAWSSVEGRATNGKGLIWRCVDGRSQGGCSQCRVSDRPCPYGIQTFQHGSSGSFTTAGNFTMQLEIVYLKGLSTFFIAFSGHIMLMSVLGREQWLGGPGMLMVASSTDSRSLPTFPSAPVCGWGGGARPPRRAGREQAITELSLASAKCMRKPLPASTRLNLIPRVCFHLHVADVRDGARKPAGATSGRKIGSHRPAGLPYIAHPHRAVELGKSPPGLQANFWAIVKGKRDYGVHTRPCVLTRQFMGPGAACYWPQGTLEELHSKENGELEPCHTRDNLVRNHLHAHPRIIESDNETEQGLVKRYMLIIKDSNNNSCYKEKK</sequence>